<dbReference type="AlphaFoldDB" id="E4YFL6"/>
<dbReference type="CDD" id="cd23539">
    <property type="entry name" value="TFP_LU_ECD_CinHb4_like"/>
    <property type="match status" value="1"/>
</dbReference>
<proteinExistence type="predicted"/>
<accession>E4YFL6</accession>
<organism evidence="1">
    <name type="scientific">Oikopleura dioica</name>
    <name type="common">Tunicate</name>
    <dbReference type="NCBI Taxonomy" id="34765"/>
    <lineage>
        <taxon>Eukaryota</taxon>
        <taxon>Metazoa</taxon>
        <taxon>Chordata</taxon>
        <taxon>Tunicata</taxon>
        <taxon>Appendicularia</taxon>
        <taxon>Copelata</taxon>
        <taxon>Oikopleuridae</taxon>
        <taxon>Oikopleura</taxon>
    </lineage>
</organism>
<protein>
    <submittedName>
        <fullName evidence="1">Uncharacterized protein</fullName>
    </submittedName>
</protein>
<sequence>MKIFKSILFISQISAQKKIITKAKLRKWEKAVAARKAEKNLERTDPLSEVMLPEIPPESDIEYELAETFDYSPEKLTEEPVPDYSAFWYGDISPEIDVEGIPDEYEMFNDIGLQRTMDEVGISADEFDEIVEKQFLDELDDRTVELDKKKSALSSRMQQQFEVAKKDEKTESNIVNNLLRSKKKLTPKEKKALAEKRAERKKNSDDLFCWKCTAQNLEHCNKSGTAQKCPHDQRICGIELRKRDGRIVGVQMGCQSSSSCEANKKQNFIHPYKRLTQCRPEWFMPYSVCRQCCSSNWCNRGNDPLETPYWFKPVDRYEWEMIRD</sequence>
<reference evidence="1" key="1">
    <citation type="journal article" date="2010" name="Science">
        <title>Plasticity of animal genome architecture unmasked by rapid evolution of a pelagic tunicate.</title>
        <authorList>
            <person name="Denoeud F."/>
            <person name="Henriet S."/>
            <person name="Mungpakdee S."/>
            <person name="Aury J.M."/>
            <person name="Da Silva C."/>
            <person name="Brinkmann H."/>
            <person name="Mikhaleva J."/>
            <person name="Olsen L.C."/>
            <person name="Jubin C."/>
            <person name="Canestro C."/>
            <person name="Bouquet J.M."/>
            <person name="Danks G."/>
            <person name="Poulain J."/>
            <person name="Campsteijn C."/>
            <person name="Adamski M."/>
            <person name="Cross I."/>
            <person name="Yadetie F."/>
            <person name="Muffato M."/>
            <person name="Louis A."/>
            <person name="Butcher S."/>
            <person name="Tsagkogeorga G."/>
            <person name="Konrad A."/>
            <person name="Singh S."/>
            <person name="Jensen M.F."/>
            <person name="Cong E.H."/>
            <person name="Eikeseth-Otteraa H."/>
            <person name="Noel B."/>
            <person name="Anthouard V."/>
            <person name="Porcel B.M."/>
            <person name="Kachouri-Lafond R."/>
            <person name="Nishino A."/>
            <person name="Ugolini M."/>
            <person name="Chourrout P."/>
            <person name="Nishida H."/>
            <person name="Aasland R."/>
            <person name="Huzurbazar S."/>
            <person name="Westhof E."/>
            <person name="Delsuc F."/>
            <person name="Lehrach H."/>
            <person name="Reinhardt R."/>
            <person name="Weissenbach J."/>
            <person name="Roy S.W."/>
            <person name="Artiguenave F."/>
            <person name="Postlethwait J.H."/>
            <person name="Manak J.R."/>
            <person name="Thompson E.M."/>
            <person name="Jaillon O."/>
            <person name="Du Pasquier L."/>
            <person name="Boudinot P."/>
            <person name="Liberles D.A."/>
            <person name="Volff J.N."/>
            <person name="Philippe H."/>
            <person name="Lenhard B."/>
            <person name="Roest Crollius H."/>
            <person name="Wincker P."/>
            <person name="Chourrout D."/>
        </authorList>
    </citation>
    <scope>NUCLEOTIDE SEQUENCE [LARGE SCALE GENOMIC DNA]</scope>
</reference>
<evidence type="ECO:0000313" key="1">
    <source>
        <dbReference type="EMBL" id="CBY34290.1"/>
    </source>
</evidence>
<dbReference type="EMBL" id="FN654494">
    <property type="protein sequence ID" value="CBY34290.1"/>
    <property type="molecule type" value="Genomic_DNA"/>
</dbReference>
<gene>
    <name evidence="1" type="ORF">GSOID_T00024307001</name>
</gene>
<name>E4YFL6_OIKDI</name>
<dbReference type="Proteomes" id="UP000011014">
    <property type="component" value="Unassembled WGS sequence"/>
</dbReference>